<gene>
    <name evidence="2" type="ORF">A2786_05670</name>
</gene>
<accession>A0A1G1VQJ3</accession>
<evidence type="ECO:0000313" key="2">
    <source>
        <dbReference type="EMBL" id="OGY17666.1"/>
    </source>
</evidence>
<dbReference type="PANTHER" id="PTHR45947">
    <property type="entry name" value="SULFOQUINOVOSYL TRANSFERASE SQD2"/>
    <property type="match status" value="1"/>
</dbReference>
<dbReference type="InterPro" id="IPR001296">
    <property type="entry name" value="Glyco_trans_1"/>
</dbReference>
<comment type="caution">
    <text evidence="2">The sequence shown here is derived from an EMBL/GenBank/DDBJ whole genome shotgun (WGS) entry which is preliminary data.</text>
</comment>
<dbReference type="AlphaFoldDB" id="A0A1G1VQJ3"/>
<organism evidence="2 3">
    <name type="scientific">Candidatus Chisholmbacteria bacterium RIFCSPHIGHO2_01_FULL_52_32</name>
    <dbReference type="NCBI Taxonomy" id="1797591"/>
    <lineage>
        <taxon>Bacteria</taxon>
        <taxon>Candidatus Chisholmiibacteriota</taxon>
    </lineage>
</organism>
<dbReference type="SUPFAM" id="SSF53756">
    <property type="entry name" value="UDP-Glycosyltransferase/glycogen phosphorylase"/>
    <property type="match status" value="1"/>
</dbReference>
<dbReference type="Proteomes" id="UP000179233">
    <property type="component" value="Unassembled WGS sequence"/>
</dbReference>
<dbReference type="InterPro" id="IPR050194">
    <property type="entry name" value="Glycosyltransferase_grp1"/>
</dbReference>
<protein>
    <recommendedName>
        <fullName evidence="1">Glycosyl transferase family 1 domain-containing protein</fullName>
    </recommendedName>
</protein>
<reference evidence="2 3" key="1">
    <citation type="journal article" date="2016" name="Nat. Commun.">
        <title>Thousands of microbial genomes shed light on interconnected biogeochemical processes in an aquifer system.</title>
        <authorList>
            <person name="Anantharaman K."/>
            <person name="Brown C.T."/>
            <person name="Hug L.A."/>
            <person name="Sharon I."/>
            <person name="Castelle C.J."/>
            <person name="Probst A.J."/>
            <person name="Thomas B.C."/>
            <person name="Singh A."/>
            <person name="Wilkins M.J."/>
            <person name="Karaoz U."/>
            <person name="Brodie E.L."/>
            <person name="Williams K.H."/>
            <person name="Hubbard S.S."/>
            <person name="Banfield J.F."/>
        </authorList>
    </citation>
    <scope>NUCLEOTIDE SEQUENCE [LARGE SCALE GENOMIC DNA]</scope>
</reference>
<feature type="domain" description="Glycosyl transferase family 1" evidence="1">
    <location>
        <begin position="214"/>
        <end position="372"/>
    </location>
</feature>
<proteinExistence type="predicted"/>
<dbReference type="EMBL" id="MHCJ01000007">
    <property type="protein sequence ID" value="OGY17666.1"/>
    <property type="molecule type" value="Genomic_DNA"/>
</dbReference>
<name>A0A1G1VQJ3_9BACT</name>
<evidence type="ECO:0000259" key="1">
    <source>
        <dbReference type="Pfam" id="PF00534"/>
    </source>
</evidence>
<dbReference type="Pfam" id="PF00534">
    <property type="entry name" value="Glycos_transf_1"/>
    <property type="match status" value="1"/>
</dbReference>
<dbReference type="CDD" id="cd03801">
    <property type="entry name" value="GT4_PimA-like"/>
    <property type="match status" value="1"/>
</dbReference>
<evidence type="ECO:0000313" key="3">
    <source>
        <dbReference type="Proteomes" id="UP000179233"/>
    </source>
</evidence>
<dbReference type="GO" id="GO:0016757">
    <property type="term" value="F:glycosyltransferase activity"/>
    <property type="evidence" value="ECO:0007669"/>
    <property type="project" value="InterPro"/>
</dbReference>
<sequence>MIKNKPNLVILVNAFVSAKSIGGGDRFIMEVAPTLSKSADTTIILPKVGYRHWLQKGLAKAKYIVLRPTVFDNRDNPFAIMLAYLIRCLQTIVILKRSRLSHLVTASHYLPDILPAAVIKWLQPDIRWTARMYHLIPSPTKRVGNPLTNTAVFLLQRLSLLFLRYADLIVADNRETLIHLRKMGFLPNNLKLLLSGIDYQTIANHIPRKNFPFAAAYIGRLDPHKGIFDLPQVWRLVVKTLPKTKLAIAGYGPKETTRNLTREFNRNNPSSSFSFVGFLPHEENGSHPLYDLLKSIKVLLLPNHEGGWPLTVAEAMAAGVPVVAYDLTIFRTAFTRGRLIAPMKDKHIFAKHVIALLSDERRRKKIGHIAEKQARQYDVRPISRQFAQLILGNGPVLPSPKPRSHPGQ</sequence>
<dbReference type="Gene3D" id="3.40.50.2000">
    <property type="entry name" value="Glycogen Phosphorylase B"/>
    <property type="match status" value="2"/>
</dbReference>
<dbReference type="PANTHER" id="PTHR45947:SF3">
    <property type="entry name" value="SULFOQUINOVOSYL TRANSFERASE SQD2"/>
    <property type="match status" value="1"/>
</dbReference>